<reference evidence="3 4" key="1">
    <citation type="journal article" date="2014" name="Genome Announc.">
        <title>Draft genome sequence of the pathogenic fungus Scedosporium apiospermum.</title>
        <authorList>
            <person name="Vandeputte P."/>
            <person name="Ghamrawi S."/>
            <person name="Rechenmann M."/>
            <person name="Iltis A."/>
            <person name="Giraud S."/>
            <person name="Fleury M."/>
            <person name="Thornton C."/>
            <person name="Delhaes L."/>
            <person name="Meyer W."/>
            <person name="Papon N."/>
            <person name="Bouchara J.P."/>
        </authorList>
    </citation>
    <scope>NUCLEOTIDE SEQUENCE [LARGE SCALE GENOMIC DNA]</scope>
    <source>
        <strain evidence="3 4">IHEM 14462</strain>
    </source>
</reference>
<evidence type="ECO:0000313" key="4">
    <source>
        <dbReference type="Proteomes" id="UP000028545"/>
    </source>
</evidence>
<protein>
    <recommendedName>
        <fullName evidence="2">DUF6536 domain-containing protein</fullName>
    </recommendedName>
</protein>
<dbReference type="PANTHER" id="PTHR35395">
    <property type="entry name" value="DUF6536 DOMAIN-CONTAINING PROTEIN"/>
    <property type="match status" value="1"/>
</dbReference>
<dbReference type="HOGENOM" id="CLU_010112_0_1_1"/>
<dbReference type="RefSeq" id="XP_016638752.1">
    <property type="nucleotide sequence ID" value="XM_016783911.1"/>
</dbReference>
<dbReference type="AlphaFoldDB" id="A0A084FV41"/>
<keyword evidence="1" id="KW-0472">Membrane</keyword>
<name>A0A084FV41_PSEDA</name>
<keyword evidence="1" id="KW-1133">Transmembrane helix</keyword>
<dbReference type="OrthoDB" id="5429634at2759"/>
<keyword evidence="4" id="KW-1185">Reference proteome</keyword>
<feature type="transmembrane region" description="Helical" evidence="1">
    <location>
        <begin position="336"/>
        <end position="363"/>
    </location>
</feature>
<accession>A0A084FV41</accession>
<dbReference type="GeneID" id="27719483"/>
<sequence length="549" mass="61463">MRLMRLNREKEAVSATVAGTDDKKKEAPTRLLYGYQSFLVYRVIAVAIIFVFNVAWLIWAKVQYGIVRNIGTIQRGDCDAIENLNTRLHVVINVLTTIVLAASTTFMILAYSPSRLEIDAAHAHHKWLSTGSIGFRNLKYISREKVLIYVILVLSSVPLHLFANSAIFTTMSANGYRWAVVSEQFVLDQQGRQPIVSTTVMPAEELKSFRDVQSSVSGYARLSNQRCVETYSNVYQNEYRTVLVVTPNIRNDESFRNVSQIFSHGLSYAADNANSWICGQQEQQAANTTSQQRCDITPTNALSVLDIANFSDWKIFERTVLFCLSEPQETPCSIKYSGVIVGLLIIFTFTTLASMATILILAWKSTNKSLVCPGDAAESFLRDEDPTTMGMCLASWMNVRKLWKSPSSGKMFKAPQYRVWKGTGPYKWLCLTLIALLIVLFGLAFIAATLITARNSGREVKFFSNFGKLNHNLRPISRGSTQGELLAVAATSNVPQLVLACFWLIYQGLVSCSAYARDTARFTDDGQRLMVSKPDGEQRELWFPSLQLG</sequence>
<evidence type="ECO:0000313" key="3">
    <source>
        <dbReference type="EMBL" id="KEZ38953.1"/>
    </source>
</evidence>
<comment type="caution">
    <text evidence="3">The sequence shown here is derived from an EMBL/GenBank/DDBJ whole genome shotgun (WGS) entry which is preliminary data.</text>
</comment>
<dbReference type="Pfam" id="PF20163">
    <property type="entry name" value="DUF6536"/>
    <property type="match status" value="1"/>
</dbReference>
<dbReference type="EMBL" id="JOWA01000165">
    <property type="protein sequence ID" value="KEZ38953.1"/>
    <property type="molecule type" value="Genomic_DNA"/>
</dbReference>
<dbReference type="PANTHER" id="PTHR35395:SF1">
    <property type="entry name" value="DUF6536 DOMAIN-CONTAINING PROTEIN"/>
    <property type="match status" value="1"/>
</dbReference>
<feature type="transmembrane region" description="Helical" evidence="1">
    <location>
        <begin position="39"/>
        <end position="59"/>
    </location>
</feature>
<keyword evidence="1" id="KW-0812">Transmembrane</keyword>
<evidence type="ECO:0000259" key="2">
    <source>
        <dbReference type="Pfam" id="PF20163"/>
    </source>
</evidence>
<proteinExistence type="predicted"/>
<dbReference type="InterPro" id="IPR046623">
    <property type="entry name" value="DUF6536"/>
</dbReference>
<dbReference type="Proteomes" id="UP000028545">
    <property type="component" value="Unassembled WGS sequence"/>
</dbReference>
<dbReference type="VEuPathDB" id="FungiDB:SAPIO_CDS10300"/>
<evidence type="ECO:0000256" key="1">
    <source>
        <dbReference type="SAM" id="Phobius"/>
    </source>
</evidence>
<feature type="transmembrane region" description="Helical" evidence="1">
    <location>
        <begin position="90"/>
        <end position="111"/>
    </location>
</feature>
<feature type="transmembrane region" description="Helical" evidence="1">
    <location>
        <begin position="146"/>
        <end position="163"/>
    </location>
</feature>
<organism evidence="3 4">
    <name type="scientific">Pseudallescheria apiosperma</name>
    <name type="common">Scedosporium apiospermum</name>
    <dbReference type="NCBI Taxonomy" id="563466"/>
    <lineage>
        <taxon>Eukaryota</taxon>
        <taxon>Fungi</taxon>
        <taxon>Dikarya</taxon>
        <taxon>Ascomycota</taxon>
        <taxon>Pezizomycotina</taxon>
        <taxon>Sordariomycetes</taxon>
        <taxon>Hypocreomycetidae</taxon>
        <taxon>Microascales</taxon>
        <taxon>Microascaceae</taxon>
        <taxon>Scedosporium</taxon>
    </lineage>
</organism>
<gene>
    <name evidence="3" type="ORF">SAPIO_CDS10300</name>
</gene>
<dbReference type="KEGG" id="sapo:SAPIO_CDS10300"/>
<feature type="domain" description="DUF6536" evidence="2">
    <location>
        <begin position="39"/>
        <end position="186"/>
    </location>
</feature>
<feature type="transmembrane region" description="Helical" evidence="1">
    <location>
        <begin position="428"/>
        <end position="451"/>
    </location>
</feature>